<evidence type="ECO:0000259" key="18">
    <source>
        <dbReference type="Pfam" id="PF22461"/>
    </source>
</evidence>
<comment type="caution">
    <text evidence="19">The sequence shown here is derived from an EMBL/GenBank/DDBJ whole genome shotgun (WGS) entry which is preliminary data.</text>
</comment>
<dbReference type="InterPro" id="IPR049712">
    <property type="entry name" value="Poly_export"/>
</dbReference>
<evidence type="ECO:0000256" key="13">
    <source>
        <dbReference type="ARBA" id="ARBA00023237"/>
    </source>
</evidence>
<evidence type="ECO:0000256" key="14">
    <source>
        <dbReference type="ARBA" id="ARBA00023288"/>
    </source>
</evidence>
<dbReference type="Pfam" id="PF22461">
    <property type="entry name" value="SLBB_2"/>
    <property type="match status" value="2"/>
</dbReference>
<gene>
    <name evidence="19" type="ORF">E2L00_01220</name>
</gene>
<dbReference type="Pfam" id="PF02563">
    <property type="entry name" value="Poly_export"/>
    <property type="match status" value="1"/>
</dbReference>
<evidence type="ECO:0000259" key="17">
    <source>
        <dbReference type="Pfam" id="PF18412"/>
    </source>
</evidence>
<evidence type="ECO:0000256" key="4">
    <source>
        <dbReference type="ARBA" id="ARBA00022452"/>
    </source>
</evidence>
<evidence type="ECO:0000256" key="7">
    <source>
        <dbReference type="ARBA" id="ARBA00022729"/>
    </source>
</evidence>
<keyword evidence="9" id="KW-0406">Ion transport</keyword>
<dbReference type="InterPro" id="IPR040716">
    <property type="entry name" value="Wza_C"/>
</dbReference>
<dbReference type="Gene3D" id="1.20.5.70">
    <property type="match status" value="1"/>
</dbReference>
<evidence type="ECO:0000256" key="6">
    <source>
        <dbReference type="ARBA" id="ARBA00022692"/>
    </source>
</evidence>
<dbReference type="PROSITE" id="PS51257">
    <property type="entry name" value="PROKAR_LIPOPROTEIN"/>
    <property type="match status" value="1"/>
</dbReference>
<feature type="chain" id="PRO_5045617904" evidence="15">
    <location>
        <begin position="20"/>
        <end position="377"/>
    </location>
</feature>
<accession>A0ABX0VII1</accession>
<evidence type="ECO:0000313" key="20">
    <source>
        <dbReference type="Proteomes" id="UP000697927"/>
    </source>
</evidence>
<keyword evidence="6" id="KW-0812">Transmembrane</keyword>
<dbReference type="NCBIfam" id="NF011658">
    <property type="entry name" value="PRK15078.1"/>
    <property type="match status" value="1"/>
</dbReference>
<feature type="domain" description="Outer-membrane lipoprotein Wza C-terminal" evidence="17">
    <location>
        <begin position="345"/>
        <end position="374"/>
    </location>
</feature>
<feature type="domain" description="SLBB" evidence="18">
    <location>
        <begin position="256"/>
        <end position="342"/>
    </location>
</feature>
<dbReference type="Proteomes" id="UP000697927">
    <property type="component" value="Unassembled WGS sequence"/>
</dbReference>
<dbReference type="Gene3D" id="3.10.560.10">
    <property type="entry name" value="Outer membrane lipoprotein wza domain like"/>
    <property type="match status" value="2"/>
</dbReference>
<keyword evidence="20" id="KW-1185">Reference proteome</keyword>
<proteinExistence type="inferred from homology"/>
<evidence type="ECO:0000256" key="5">
    <source>
        <dbReference type="ARBA" id="ARBA00022597"/>
    </source>
</evidence>
<evidence type="ECO:0000259" key="16">
    <source>
        <dbReference type="Pfam" id="PF02563"/>
    </source>
</evidence>
<dbReference type="PANTHER" id="PTHR33619">
    <property type="entry name" value="POLYSACCHARIDE EXPORT PROTEIN GFCE-RELATED"/>
    <property type="match status" value="1"/>
</dbReference>
<evidence type="ECO:0000256" key="8">
    <source>
        <dbReference type="ARBA" id="ARBA00023047"/>
    </source>
</evidence>
<evidence type="ECO:0000313" key="19">
    <source>
        <dbReference type="EMBL" id="NIY46180.1"/>
    </source>
</evidence>
<evidence type="ECO:0000256" key="11">
    <source>
        <dbReference type="ARBA" id="ARBA00023136"/>
    </source>
</evidence>
<keyword evidence="11" id="KW-0472">Membrane</keyword>
<keyword evidence="7 15" id="KW-0732">Signal</keyword>
<keyword evidence="8" id="KW-0625">Polysaccharide transport</keyword>
<dbReference type="Gene3D" id="3.30.1950.10">
    <property type="entry name" value="wza like domain"/>
    <property type="match status" value="1"/>
</dbReference>
<keyword evidence="3" id="KW-0813">Transport</keyword>
<sequence length="377" mass="41511">MIKYKLKLMPLLVSVTLMSGCTVLPGSNMSTMGKDVIKQQDADFDLDRMVNVYPLTPRLVEQLRVHPAVAQPNMSLDQEISAYQYRVGPGDVLNVTVWDHPELTTPAGQYRSSSDAGNWVQSDGTVFYPYVGKIKVTGKTLAEIRSDITGRLAKYIADPQVDVNIAAFRSQKAYVSGQVNKSGQQAITNVPLTILDAINAAGGLTDAADWRNVVLTHNGQEKHISLQALMQNGDLSQNHLLYPGDILFVPRNDDLKVFVMGEVKKQTTLKMDFSGMTLTEALGQAEGLDMTSSNASGIFVIRPLKGQQGGKIANIYQLDMSDATSLVMGTEFHLQPYDVVYVTTAPVTRWNRLINQLLPTISGVRYMTDTAKDIHTW</sequence>
<comment type="similarity">
    <text evidence="2">Belongs to the BexD/CtrA/VexA family.</text>
</comment>
<dbReference type="EMBL" id="SOYS01000001">
    <property type="protein sequence ID" value="NIY46180.1"/>
    <property type="molecule type" value="Genomic_DNA"/>
</dbReference>
<keyword evidence="5" id="KW-0762">Sugar transport</keyword>
<dbReference type="Pfam" id="PF18412">
    <property type="entry name" value="Wza_C"/>
    <property type="match status" value="1"/>
</dbReference>
<protein>
    <submittedName>
        <fullName evidence="19">Polysaccharide export protein</fullName>
    </submittedName>
</protein>
<evidence type="ECO:0000256" key="2">
    <source>
        <dbReference type="ARBA" id="ARBA00009450"/>
    </source>
</evidence>
<keyword evidence="13" id="KW-0998">Cell outer membrane</keyword>
<keyword evidence="14" id="KW-0449">Lipoprotein</keyword>
<evidence type="ECO:0000256" key="3">
    <source>
        <dbReference type="ARBA" id="ARBA00022448"/>
    </source>
</evidence>
<keyword evidence="10" id="KW-0626">Porin</keyword>
<keyword evidence="4" id="KW-1134">Transmembrane beta strand</keyword>
<dbReference type="PANTHER" id="PTHR33619:SF3">
    <property type="entry name" value="POLYSACCHARIDE EXPORT PROTEIN GFCE-RELATED"/>
    <property type="match status" value="1"/>
</dbReference>
<dbReference type="InterPro" id="IPR054765">
    <property type="entry name" value="SLBB_dom"/>
</dbReference>
<feature type="signal peptide" evidence="15">
    <location>
        <begin position="1"/>
        <end position="19"/>
    </location>
</feature>
<dbReference type="RefSeq" id="WP_167605886.1">
    <property type="nucleotide sequence ID" value="NZ_SOYS01000001.1"/>
</dbReference>
<evidence type="ECO:0000256" key="1">
    <source>
        <dbReference type="ARBA" id="ARBA00004571"/>
    </source>
</evidence>
<keyword evidence="12" id="KW-0564">Palmitate</keyword>
<organism evidence="19 20">
    <name type="scientific">Cedecea colo</name>
    <dbReference type="NCBI Taxonomy" id="2552946"/>
    <lineage>
        <taxon>Bacteria</taxon>
        <taxon>Pseudomonadati</taxon>
        <taxon>Pseudomonadota</taxon>
        <taxon>Gammaproteobacteria</taxon>
        <taxon>Enterobacterales</taxon>
        <taxon>Enterobacteriaceae</taxon>
        <taxon>Cedecea</taxon>
    </lineage>
</organism>
<evidence type="ECO:0000256" key="10">
    <source>
        <dbReference type="ARBA" id="ARBA00023114"/>
    </source>
</evidence>
<name>A0ABX0VII1_9ENTR</name>
<evidence type="ECO:0000256" key="12">
    <source>
        <dbReference type="ARBA" id="ARBA00023139"/>
    </source>
</evidence>
<feature type="domain" description="Polysaccharide export protein N-terminal" evidence="16">
    <location>
        <begin position="82"/>
        <end position="165"/>
    </location>
</feature>
<evidence type="ECO:0000256" key="15">
    <source>
        <dbReference type="SAM" id="SignalP"/>
    </source>
</evidence>
<evidence type="ECO:0000256" key="9">
    <source>
        <dbReference type="ARBA" id="ARBA00023065"/>
    </source>
</evidence>
<feature type="domain" description="SLBB" evidence="18">
    <location>
        <begin position="171"/>
        <end position="249"/>
    </location>
</feature>
<dbReference type="InterPro" id="IPR003715">
    <property type="entry name" value="Poly_export_N"/>
</dbReference>
<comment type="subcellular location">
    <subcellularLocation>
        <location evidence="1">Cell outer membrane</location>
        <topology evidence="1">Multi-pass membrane protein</topology>
    </subcellularLocation>
</comment>
<reference evidence="19 20" key="1">
    <citation type="journal article" date="2020" name="Microorganisms">
        <title>Polyphasic Characterisation of Cedecea colo sp. nov., a New Enteric Bacterium Isolated from the Koala Hindgut.</title>
        <authorList>
            <person name="Boath J.M."/>
            <person name="Dakhal S."/>
            <person name="Van T.T.H."/>
            <person name="Moore R.J."/>
            <person name="Dekiwadia C."/>
            <person name="Macreadie I.G."/>
        </authorList>
    </citation>
    <scope>NUCLEOTIDE SEQUENCE [LARGE SCALE GENOMIC DNA]</scope>
    <source>
        <strain evidence="19 20">ZA</strain>
    </source>
</reference>